<name>A0AAN9NSI0_PSOTE</name>
<organism evidence="2 3">
    <name type="scientific">Psophocarpus tetragonolobus</name>
    <name type="common">Winged bean</name>
    <name type="synonym">Dolichos tetragonolobus</name>
    <dbReference type="NCBI Taxonomy" id="3891"/>
    <lineage>
        <taxon>Eukaryota</taxon>
        <taxon>Viridiplantae</taxon>
        <taxon>Streptophyta</taxon>
        <taxon>Embryophyta</taxon>
        <taxon>Tracheophyta</taxon>
        <taxon>Spermatophyta</taxon>
        <taxon>Magnoliopsida</taxon>
        <taxon>eudicotyledons</taxon>
        <taxon>Gunneridae</taxon>
        <taxon>Pentapetalae</taxon>
        <taxon>rosids</taxon>
        <taxon>fabids</taxon>
        <taxon>Fabales</taxon>
        <taxon>Fabaceae</taxon>
        <taxon>Papilionoideae</taxon>
        <taxon>50 kb inversion clade</taxon>
        <taxon>NPAAA clade</taxon>
        <taxon>indigoferoid/millettioid clade</taxon>
        <taxon>Phaseoleae</taxon>
        <taxon>Psophocarpus</taxon>
    </lineage>
</organism>
<proteinExistence type="predicted"/>
<protein>
    <submittedName>
        <fullName evidence="2">Uncharacterized protein</fullName>
    </submittedName>
</protein>
<evidence type="ECO:0000313" key="2">
    <source>
        <dbReference type="EMBL" id="KAK7376123.1"/>
    </source>
</evidence>
<dbReference type="Proteomes" id="UP001386955">
    <property type="component" value="Unassembled WGS sequence"/>
</dbReference>
<evidence type="ECO:0000256" key="1">
    <source>
        <dbReference type="SAM" id="MobiDB-lite"/>
    </source>
</evidence>
<keyword evidence="3" id="KW-1185">Reference proteome</keyword>
<feature type="region of interest" description="Disordered" evidence="1">
    <location>
        <begin position="59"/>
        <end position="79"/>
    </location>
</feature>
<comment type="caution">
    <text evidence="2">The sequence shown here is derived from an EMBL/GenBank/DDBJ whole genome shotgun (WGS) entry which is preliminary data.</text>
</comment>
<evidence type="ECO:0000313" key="3">
    <source>
        <dbReference type="Proteomes" id="UP001386955"/>
    </source>
</evidence>
<accession>A0AAN9NSI0</accession>
<sequence>MKGSIVATPLERALEILRKRSGDCARSEEKGQSWWCISIPKAQAQLNMLVYLFPKQLRPASKKPSNTSFLRLYSSQKRN</sequence>
<dbReference type="EMBL" id="JAYMYS010000033">
    <property type="protein sequence ID" value="KAK7376123.1"/>
    <property type="molecule type" value="Genomic_DNA"/>
</dbReference>
<feature type="compositionally biased region" description="Polar residues" evidence="1">
    <location>
        <begin position="63"/>
        <end position="79"/>
    </location>
</feature>
<dbReference type="AlphaFoldDB" id="A0AAN9NSI0"/>
<reference evidence="2 3" key="1">
    <citation type="submission" date="2024-01" db="EMBL/GenBank/DDBJ databases">
        <title>The genomes of 5 underutilized Papilionoideae crops provide insights into root nodulation and disease resistanc.</title>
        <authorList>
            <person name="Jiang F."/>
        </authorList>
    </citation>
    <scope>NUCLEOTIDE SEQUENCE [LARGE SCALE GENOMIC DNA]</scope>
    <source>
        <strain evidence="2">DUOXIRENSHENG_FW03</strain>
        <tissue evidence="2">Leaves</tissue>
    </source>
</reference>
<gene>
    <name evidence="2" type="ORF">VNO78_34977</name>
</gene>